<evidence type="ECO:0000256" key="1">
    <source>
        <dbReference type="SAM" id="MobiDB-lite"/>
    </source>
</evidence>
<evidence type="ECO:0000259" key="2">
    <source>
        <dbReference type="PROSITE" id="PS51340"/>
    </source>
</evidence>
<feature type="domain" description="MOSC" evidence="2">
    <location>
        <begin position="35"/>
        <end position="169"/>
    </location>
</feature>
<reference evidence="3" key="1">
    <citation type="submission" date="2021-10" db="EMBL/GenBank/DDBJ databases">
        <title>Streptomonospora sp. nov., isolated from mangrove soil.</title>
        <authorList>
            <person name="Chen X."/>
            <person name="Ge X."/>
            <person name="Liu W."/>
        </authorList>
    </citation>
    <scope>NUCLEOTIDE SEQUENCE</scope>
    <source>
        <strain evidence="3">S1-112</strain>
    </source>
</reference>
<keyword evidence="4" id="KW-1185">Reference proteome</keyword>
<evidence type="ECO:0000313" key="4">
    <source>
        <dbReference type="Proteomes" id="UP001140076"/>
    </source>
</evidence>
<dbReference type="InterPro" id="IPR011037">
    <property type="entry name" value="Pyrv_Knase-like_insert_dom_sf"/>
</dbReference>
<dbReference type="GO" id="GO:0003824">
    <property type="term" value="F:catalytic activity"/>
    <property type="evidence" value="ECO:0007669"/>
    <property type="project" value="InterPro"/>
</dbReference>
<dbReference type="GO" id="GO:0030170">
    <property type="term" value="F:pyridoxal phosphate binding"/>
    <property type="evidence" value="ECO:0007669"/>
    <property type="project" value="InterPro"/>
</dbReference>
<dbReference type="InterPro" id="IPR005302">
    <property type="entry name" value="MoCF_Sase_C"/>
</dbReference>
<dbReference type="Gene3D" id="2.40.33.20">
    <property type="entry name" value="PK beta-barrel domain-like"/>
    <property type="match status" value="1"/>
</dbReference>
<dbReference type="AlphaFoldDB" id="A0A9X3NNY7"/>
<dbReference type="PANTHER" id="PTHR30212">
    <property type="entry name" value="PROTEIN YIIM"/>
    <property type="match status" value="1"/>
</dbReference>
<feature type="region of interest" description="Disordered" evidence="1">
    <location>
        <begin position="34"/>
        <end position="63"/>
    </location>
</feature>
<dbReference type="InterPro" id="IPR052353">
    <property type="entry name" value="Benzoxazolinone_Detox_Enz"/>
</dbReference>
<sequence>MPTSVPTSVVRSVNTGREVAADWAGRLRRTAIDKRPAPGPVAVGPLGLAGDQQADTQHHGGPDQAVYAYSREDLDRWQERLGRPLRDGVFGENLTTQGLDLGAVLIGERWAVGTAEFEAVLPRTPCGVFQAWMAQAGWVRTFTQEGRTGVYLRVVTEGTLAAGDEVRVLHRPDHGITVAAGFAAKRDRDLDTVRRIAALPGRAAEWGNIAAHLERALAR</sequence>
<evidence type="ECO:0000313" key="3">
    <source>
        <dbReference type="EMBL" id="MDA0564005.1"/>
    </source>
</evidence>
<protein>
    <submittedName>
        <fullName evidence="3">MOSC domain-containing protein</fullName>
    </submittedName>
</protein>
<comment type="caution">
    <text evidence="3">The sequence shown here is derived from an EMBL/GenBank/DDBJ whole genome shotgun (WGS) entry which is preliminary data.</text>
</comment>
<dbReference type="PROSITE" id="PS51340">
    <property type="entry name" value="MOSC"/>
    <property type="match status" value="1"/>
</dbReference>
<dbReference type="RefSeq" id="WP_270071292.1">
    <property type="nucleotide sequence ID" value="NZ_JAJAQC010000008.1"/>
</dbReference>
<accession>A0A9X3NNY7</accession>
<dbReference type="GO" id="GO:0030151">
    <property type="term" value="F:molybdenum ion binding"/>
    <property type="evidence" value="ECO:0007669"/>
    <property type="project" value="InterPro"/>
</dbReference>
<dbReference type="SUPFAM" id="SSF50800">
    <property type="entry name" value="PK beta-barrel domain-like"/>
    <property type="match status" value="1"/>
</dbReference>
<dbReference type="Pfam" id="PF03473">
    <property type="entry name" value="MOSC"/>
    <property type="match status" value="1"/>
</dbReference>
<name>A0A9X3NNY7_9ACTN</name>
<dbReference type="PANTHER" id="PTHR30212:SF2">
    <property type="entry name" value="PROTEIN YIIM"/>
    <property type="match status" value="1"/>
</dbReference>
<feature type="compositionally biased region" description="Low complexity" evidence="1">
    <location>
        <begin position="40"/>
        <end position="50"/>
    </location>
</feature>
<gene>
    <name evidence="3" type="ORF">LG943_06645</name>
</gene>
<dbReference type="EMBL" id="JAJAQC010000008">
    <property type="protein sequence ID" value="MDA0564005.1"/>
    <property type="molecule type" value="Genomic_DNA"/>
</dbReference>
<dbReference type="Proteomes" id="UP001140076">
    <property type="component" value="Unassembled WGS sequence"/>
</dbReference>
<organism evidence="3 4">
    <name type="scientific">Streptomonospora mangrovi</name>
    <dbReference type="NCBI Taxonomy" id="2883123"/>
    <lineage>
        <taxon>Bacteria</taxon>
        <taxon>Bacillati</taxon>
        <taxon>Actinomycetota</taxon>
        <taxon>Actinomycetes</taxon>
        <taxon>Streptosporangiales</taxon>
        <taxon>Nocardiopsidaceae</taxon>
        <taxon>Streptomonospora</taxon>
    </lineage>
</organism>
<proteinExistence type="predicted"/>